<evidence type="ECO:0000313" key="1">
    <source>
        <dbReference type="EMBL" id="MBW0575856.1"/>
    </source>
</evidence>
<evidence type="ECO:0000313" key="2">
    <source>
        <dbReference type="Proteomes" id="UP000765509"/>
    </source>
</evidence>
<keyword evidence="2" id="KW-1185">Reference proteome</keyword>
<gene>
    <name evidence="1" type="ORF">O181_115571</name>
</gene>
<protein>
    <submittedName>
        <fullName evidence="1">Uncharacterized protein</fullName>
    </submittedName>
</protein>
<accession>A0A9Q3PWB0</accession>
<organism evidence="1 2">
    <name type="scientific">Austropuccinia psidii MF-1</name>
    <dbReference type="NCBI Taxonomy" id="1389203"/>
    <lineage>
        <taxon>Eukaryota</taxon>
        <taxon>Fungi</taxon>
        <taxon>Dikarya</taxon>
        <taxon>Basidiomycota</taxon>
        <taxon>Pucciniomycotina</taxon>
        <taxon>Pucciniomycetes</taxon>
        <taxon>Pucciniales</taxon>
        <taxon>Sphaerophragmiaceae</taxon>
        <taxon>Austropuccinia</taxon>
    </lineage>
</organism>
<proteinExistence type="predicted"/>
<dbReference type="AlphaFoldDB" id="A0A9Q3PWB0"/>
<dbReference type="Proteomes" id="UP000765509">
    <property type="component" value="Unassembled WGS sequence"/>
</dbReference>
<name>A0A9Q3PWB0_9BASI</name>
<dbReference type="EMBL" id="AVOT02097130">
    <property type="protein sequence ID" value="MBW0575856.1"/>
    <property type="molecule type" value="Genomic_DNA"/>
</dbReference>
<sequence length="94" mass="11194">MDARALQKRKFWWALYDSLGDANGEIERAKTEKGALMIAAEDSKDRWQSDEEEHEAKKRRWQEHARLKQKFLDDLYLQEAGYAKDGRKIAWTQH</sequence>
<comment type="caution">
    <text evidence="1">The sequence shown here is derived from an EMBL/GenBank/DDBJ whole genome shotgun (WGS) entry which is preliminary data.</text>
</comment>
<reference evidence="1" key="1">
    <citation type="submission" date="2021-03" db="EMBL/GenBank/DDBJ databases">
        <title>Draft genome sequence of rust myrtle Austropuccinia psidii MF-1, a brazilian biotype.</title>
        <authorList>
            <person name="Quecine M.C."/>
            <person name="Pachon D.M.R."/>
            <person name="Bonatelli M.L."/>
            <person name="Correr F.H."/>
            <person name="Franceschini L.M."/>
            <person name="Leite T.F."/>
            <person name="Margarido G.R.A."/>
            <person name="Almeida C.A."/>
            <person name="Ferrarezi J.A."/>
            <person name="Labate C.A."/>
        </authorList>
    </citation>
    <scope>NUCLEOTIDE SEQUENCE</scope>
    <source>
        <strain evidence="1">MF-1</strain>
    </source>
</reference>